<dbReference type="Proteomes" id="UP000000366">
    <property type="component" value="Plasmid RPME01"/>
</dbReference>
<reference evidence="1 2" key="1">
    <citation type="journal article" date="2007" name="J. Bacteriol.">
        <title>Whole-genome analysis of the methyl tert-butyl ether-degrading beta-proteobacterium Methylibium petroleiphilum PM1.</title>
        <authorList>
            <person name="Kane S.R."/>
            <person name="Chakicherla A.Y."/>
            <person name="Chain P.S.G."/>
            <person name="Schmidt R."/>
            <person name="Shin M.W."/>
            <person name="Legler T.C."/>
            <person name="Scow K.M."/>
            <person name="Larimer F.W."/>
            <person name="Lucas S.M."/>
            <person name="Richardson P.M."/>
            <person name="Hristova K.R."/>
        </authorList>
    </citation>
    <scope>NUCLEOTIDE SEQUENCE [LARGE SCALE GENOMIC DNA]</scope>
    <source>
        <strain evidence="2">ATCC BAA-1232 / LMG 22953 / PM1</strain>
        <plasmid evidence="1 2">RPME01</plasmid>
    </source>
</reference>
<sequence length="80" mass="9108">MRTQRTVVSSDHIDAEDMRLNADQLDEKYNPTGGGQHPVLTKAHWRNDVAHQVTTAGYWEWVSQTAKDVSIEPVILEIIH</sequence>
<evidence type="ECO:0000313" key="2">
    <source>
        <dbReference type="Proteomes" id="UP000000366"/>
    </source>
</evidence>
<proteinExistence type="predicted"/>
<dbReference type="RefSeq" id="WP_011831623.1">
    <property type="nucleotide sequence ID" value="NC_008826.1"/>
</dbReference>
<evidence type="ECO:0000313" key="1">
    <source>
        <dbReference type="EMBL" id="ABM97035.1"/>
    </source>
</evidence>
<dbReference type="HOGENOM" id="CLU_2585684_0_0_4"/>
<keyword evidence="2" id="KW-1185">Reference proteome</keyword>
<protein>
    <submittedName>
        <fullName evidence="1">Uncharacterized protein</fullName>
    </submittedName>
</protein>
<dbReference type="EMBL" id="CP000556">
    <property type="protein sequence ID" value="ABM97035.1"/>
    <property type="molecule type" value="Genomic_DNA"/>
</dbReference>
<geneLocation type="plasmid" evidence="1 2">
    <name>RPME01</name>
</geneLocation>
<dbReference type="eggNOG" id="ENOG502ZQKR">
    <property type="taxonomic scope" value="Bacteria"/>
</dbReference>
<gene>
    <name evidence="1" type="ordered locus">Mpe_B0260</name>
</gene>
<name>A2SN96_METPP</name>
<keyword evidence="1" id="KW-0614">Plasmid</keyword>
<dbReference type="KEGG" id="mpt:Mpe_B0260"/>
<accession>A2SN96</accession>
<dbReference type="AlphaFoldDB" id="A2SN96"/>
<organism evidence="1 2">
    <name type="scientific">Methylibium petroleiphilum (strain ATCC BAA-1232 / LMG 22953 / PM1)</name>
    <dbReference type="NCBI Taxonomy" id="420662"/>
    <lineage>
        <taxon>Bacteria</taxon>
        <taxon>Pseudomonadati</taxon>
        <taxon>Pseudomonadota</taxon>
        <taxon>Betaproteobacteria</taxon>
        <taxon>Burkholderiales</taxon>
        <taxon>Sphaerotilaceae</taxon>
        <taxon>Methylibium</taxon>
    </lineage>
</organism>